<evidence type="ECO:0000313" key="1">
    <source>
        <dbReference type="EMBL" id="PKK70651.1"/>
    </source>
</evidence>
<comment type="caution">
    <text evidence="1">The sequence shown here is derived from an EMBL/GenBank/DDBJ whole genome shotgun (WGS) entry which is preliminary data.</text>
</comment>
<reference evidence="1 2" key="1">
    <citation type="submission" date="2016-04" db="EMBL/GenBank/DDBJ databases">
        <title>Genome analyses suggest a sexual origin of heterokaryosis in a supposedly ancient asexual fungus.</title>
        <authorList>
            <person name="Ropars J."/>
            <person name="Sedzielewska K."/>
            <person name="Noel J."/>
            <person name="Charron P."/>
            <person name="Farinelli L."/>
            <person name="Marton T."/>
            <person name="Kruger M."/>
            <person name="Pelin A."/>
            <person name="Brachmann A."/>
            <person name="Corradi N."/>
        </authorList>
    </citation>
    <scope>NUCLEOTIDE SEQUENCE [LARGE SCALE GENOMIC DNA]</scope>
    <source>
        <strain evidence="1 2">C2</strain>
    </source>
</reference>
<proteinExistence type="predicted"/>
<dbReference type="VEuPathDB" id="FungiDB:RhiirA1_429924"/>
<reference evidence="1 2" key="2">
    <citation type="submission" date="2017-10" db="EMBL/GenBank/DDBJ databases">
        <title>Extensive intraspecific genome diversity in a model arbuscular mycorrhizal fungus.</title>
        <authorList>
            <person name="Chen E.C.H."/>
            <person name="Morin E."/>
            <person name="Baudet D."/>
            <person name="Noel J."/>
            <person name="Ndikumana S."/>
            <person name="Charron P."/>
            <person name="St-Onge C."/>
            <person name="Giorgi J."/>
            <person name="Grigoriev I.V."/>
            <person name="Roux C."/>
            <person name="Martin F.M."/>
            <person name="Corradi N."/>
        </authorList>
    </citation>
    <scope>NUCLEOTIDE SEQUENCE [LARGE SCALE GENOMIC DNA]</scope>
    <source>
        <strain evidence="1 2">C2</strain>
    </source>
</reference>
<name>A0A2N1N9X1_9GLOM</name>
<gene>
    <name evidence="1" type="ORF">RhiirC2_453576</name>
</gene>
<dbReference type="EMBL" id="LLXL01000592">
    <property type="protein sequence ID" value="PKK70651.1"/>
    <property type="molecule type" value="Genomic_DNA"/>
</dbReference>
<organism evidence="1 2">
    <name type="scientific">Rhizophagus irregularis</name>
    <dbReference type="NCBI Taxonomy" id="588596"/>
    <lineage>
        <taxon>Eukaryota</taxon>
        <taxon>Fungi</taxon>
        <taxon>Fungi incertae sedis</taxon>
        <taxon>Mucoromycota</taxon>
        <taxon>Glomeromycotina</taxon>
        <taxon>Glomeromycetes</taxon>
        <taxon>Glomerales</taxon>
        <taxon>Glomeraceae</taxon>
        <taxon>Rhizophagus</taxon>
    </lineage>
</organism>
<accession>A0A2N1N9X1</accession>
<protein>
    <submittedName>
        <fullName evidence="1">Uncharacterized protein</fullName>
    </submittedName>
</protein>
<dbReference type="AlphaFoldDB" id="A0A2N1N9X1"/>
<evidence type="ECO:0000313" key="2">
    <source>
        <dbReference type="Proteomes" id="UP000233469"/>
    </source>
</evidence>
<dbReference type="VEuPathDB" id="FungiDB:FUN_008739"/>
<dbReference type="Proteomes" id="UP000233469">
    <property type="component" value="Unassembled WGS sequence"/>
</dbReference>
<sequence>MTIQKTLCAKPFLIQSHYQDLLEPMTILKEKPAEKWRDKDILPIAKLMAGRISIDATGDNFSGANAFESISEEFIDYIGPRTSHI</sequence>